<feature type="region of interest" description="Disordered" evidence="1">
    <location>
        <begin position="127"/>
        <end position="158"/>
    </location>
</feature>
<organism evidence="3">
    <name type="scientific">Cladocopium goreaui</name>
    <dbReference type="NCBI Taxonomy" id="2562237"/>
    <lineage>
        <taxon>Eukaryota</taxon>
        <taxon>Sar</taxon>
        <taxon>Alveolata</taxon>
        <taxon>Dinophyceae</taxon>
        <taxon>Suessiales</taxon>
        <taxon>Symbiodiniaceae</taxon>
        <taxon>Cladocopium</taxon>
    </lineage>
</organism>
<evidence type="ECO:0000256" key="1">
    <source>
        <dbReference type="SAM" id="MobiDB-lite"/>
    </source>
</evidence>
<feature type="non-terminal residue" evidence="3">
    <location>
        <position position="1"/>
    </location>
</feature>
<feature type="domain" description="Mei2-like C-terminal RNA recognition motif" evidence="2">
    <location>
        <begin position="215"/>
        <end position="284"/>
    </location>
</feature>
<dbReference type="InterPro" id="IPR012677">
    <property type="entry name" value="Nucleotide-bd_a/b_plait_sf"/>
</dbReference>
<reference evidence="3" key="1">
    <citation type="submission" date="2022-10" db="EMBL/GenBank/DDBJ databases">
        <authorList>
            <person name="Chen Y."/>
            <person name="Dougan E. K."/>
            <person name="Chan C."/>
            <person name="Rhodes N."/>
            <person name="Thang M."/>
        </authorList>
    </citation>
    <scope>NUCLEOTIDE SEQUENCE</scope>
</reference>
<proteinExistence type="predicted"/>
<gene>
    <name evidence="3" type="ORF">C1SCF055_LOCUS3362</name>
</gene>
<dbReference type="Proteomes" id="UP001152797">
    <property type="component" value="Unassembled WGS sequence"/>
</dbReference>
<name>A0A9P1BLK8_9DINO</name>
<dbReference type="EMBL" id="CAMXCT020000174">
    <property type="protein sequence ID" value="CAL1128375.1"/>
    <property type="molecule type" value="Genomic_DNA"/>
</dbReference>
<keyword evidence="6" id="KW-1185">Reference proteome</keyword>
<feature type="compositionally biased region" description="Polar residues" evidence="1">
    <location>
        <begin position="131"/>
        <end position="142"/>
    </location>
</feature>
<dbReference type="InterPro" id="IPR007201">
    <property type="entry name" value="Mei2-like_Rrm_C"/>
</dbReference>
<comment type="caution">
    <text evidence="3">The sequence shown here is derived from an EMBL/GenBank/DDBJ whole genome shotgun (WGS) entry which is preliminary data.</text>
</comment>
<dbReference type="Gene3D" id="3.30.70.330">
    <property type="match status" value="1"/>
</dbReference>
<sequence length="382" mass="42864">ARKQSCLRSCDRTCLPLCRPTWCLRCAWWLHCPCRPPGKWTAAPYWRRSPISGEVEWLNKRSAPAAQMFHAPAAEQLPKALAKEQLPVAPAAEQLPQANLGQKGPRHVPASSAMAWLNSDAFGPRLDLEATASSDGPFSTSQRRSRNEPKEQKDHQQAAEMCEVAEVAEVAGRLHQLQHLRALQEQSMSQYVKYTQALAALQDQMRQGDEVPVVTLTVKGLPSYYNEEMLLFEMVNRGFTGHFDLLYIPYSPEHGSNIGYAVINFTQPEYATQFYALFHGEVLDEEMTISGRNLVVDATPLQGYEANSYHSAIDLASRTLAPSGSFLDQLLHKWEMHPENDKCHRESDGSLSDLGYAKPDLQIDQTVKFLHDQKAAALTKFQ</sequence>
<evidence type="ECO:0000313" key="4">
    <source>
        <dbReference type="EMBL" id="CAL1128375.1"/>
    </source>
</evidence>
<dbReference type="AlphaFoldDB" id="A0A9P1BLK8"/>
<evidence type="ECO:0000259" key="2">
    <source>
        <dbReference type="Pfam" id="PF04059"/>
    </source>
</evidence>
<feature type="compositionally biased region" description="Basic and acidic residues" evidence="1">
    <location>
        <begin position="145"/>
        <end position="157"/>
    </location>
</feature>
<dbReference type="InterPro" id="IPR035979">
    <property type="entry name" value="RBD_domain_sf"/>
</dbReference>
<evidence type="ECO:0000313" key="3">
    <source>
        <dbReference type="EMBL" id="CAI3975000.1"/>
    </source>
</evidence>
<accession>A0A9P1BLK8</accession>
<dbReference type="Pfam" id="PF04059">
    <property type="entry name" value="RRM_2"/>
    <property type="match status" value="1"/>
</dbReference>
<dbReference type="GO" id="GO:0003676">
    <property type="term" value="F:nucleic acid binding"/>
    <property type="evidence" value="ECO:0007669"/>
    <property type="project" value="InterPro"/>
</dbReference>
<dbReference type="EMBL" id="CAMXCT030000174">
    <property type="protein sequence ID" value="CAL4762312.1"/>
    <property type="molecule type" value="Genomic_DNA"/>
</dbReference>
<dbReference type="OrthoDB" id="417481at2759"/>
<protein>
    <submittedName>
        <fullName evidence="5">Protein MEI2-like 4 (OML4) (MEI2-like protein 4)</fullName>
    </submittedName>
</protein>
<evidence type="ECO:0000313" key="5">
    <source>
        <dbReference type="EMBL" id="CAL4762312.1"/>
    </source>
</evidence>
<reference evidence="4" key="2">
    <citation type="submission" date="2024-04" db="EMBL/GenBank/DDBJ databases">
        <authorList>
            <person name="Chen Y."/>
            <person name="Shah S."/>
            <person name="Dougan E. K."/>
            <person name="Thang M."/>
            <person name="Chan C."/>
        </authorList>
    </citation>
    <scope>NUCLEOTIDE SEQUENCE [LARGE SCALE GENOMIC DNA]</scope>
</reference>
<dbReference type="SUPFAM" id="SSF54928">
    <property type="entry name" value="RNA-binding domain, RBD"/>
    <property type="match status" value="1"/>
</dbReference>
<dbReference type="EMBL" id="CAMXCT010000174">
    <property type="protein sequence ID" value="CAI3975000.1"/>
    <property type="molecule type" value="Genomic_DNA"/>
</dbReference>
<evidence type="ECO:0000313" key="6">
    <source>
        <dbReference type="Proteomes" id="UP001152797"/>
    </source>
</evidence>